<dbReference type="RefSeq" id="WP_090249684.1">
    <property type="nucleotide sequence ID" value="NZ_FPAS01000003.1"/>
</dbReference>
<dbReference type="EMBL" id="FPAS01000003">
    <property type="protein sequence ID" value="SFT76788.1"/>
    <property type="molecule type" value="Genomic_DNA"/>
</dbReference>
<dbReference type="OrthoDB" id="109075at2"/>
<feature type="transmembrane region" description="Helical" evidence="6">
    <location>
        <begin position="260"/>
        <end position="277"/>
    </location>
</feature>
<feature type="transmembrane region" description="Helical" evidence="6">
    <location>
        <begin position="364"/>
        <end position="386"/>
    </location>
</feature>
<gene>
    <name evidence="7" type="ORF">SAMN05216474_2287</name>
</gene>
<evidence type="ECO:0000256" key="1">
    <source>
        <dbReference type="ARBA" id="ARBA00004651"/>
    </source>
</evidence>
<protein>
    <submittedName>
        <fullName evidence="7">Membrane protein involved in the export of O-antigen and teichoic acid</fullName>
    </submittedName>
</protein>
<dbReference type="GO" id="GO:0005886">
    <property type="term" value="C:plasma membrane"/>
    <property type="evidence" value="ECO:0007669"/>
    <property type="project" value="UniProtKB-SubCell"/>
</dbReference>
<sequence length="428" mass="48253">MLKRINLKSELVKSVVLLTSGTVLAQVISLGLQPVIARLFTPDEMGELGYFLRWATFISSIATARYEMAIPLPKNKSHGFQLFRAALRISLYSMLAVLTCGLLYSLLGERDLEFQFFIIALAAASFGIIFRTLGTNWALTNKAFKRITASKITESLGMNGFRIFAGLLGFGVPGLIIATILGIFSSAIVFILDFFKIKGRDEFQNSKKKQFVLLKEYKDYPKVNLPHVILDTGRDLLLAILMKEYFDIFTYGNYDMSFRMLKIPLALVGGSIGQVFFQRCSESFANKQAIYPLLKKTTLVLTGLSILPFATVFFFGEEIFSFVLSERWSFSGEISEVLAPWLMVNFIISPVSTIPLVIKKQKIFFWLGLLGTILQLLVFGLLPYLEIFDDNKLNYFKVAGWGLALFLLFSLYVKLVLVKKADVINLKH</sequence>
<evidence type="ECO:0000313" key="8">
    <source>
        <dbReference type="Proteomes" id="UP000236454"/>
    </source>
</evidence>
<evidence type="ECO:0000256" key="6">
    <source>
        <dbReference type="SAM" id="Phobius"/>
    </source>
</evidence>
<keyword evidence="5 6" id="KW-0472">Membrane</keyword>
<feature type="transmembrane region" description="Helical" evidence="6">
    <location>
        <begin position="337"/>
        <end position="357"/>
    </location>
</feature>
<keyword evidence="3 6" id="KW-0812">Transmembrane</keyword>
<feature type="transmembrane region" description="Helical" evidence="6">
    <location>
        <begin position="398"/>
        <end position="418"/>
    </location>
</feature>
<dbReference type="Proteomes" id="UP000236454">
    <property type="component" value="Unassembled WGS sequence"/>
</dbReference>
<comment type="subcellular location">
    <subcellularLocation>
        <location evidence="1">Cell membrane</location>
        <topology evidence="1">Multi-pass membrane protein</topology>
    </subcellularLocation>
</comment>
<reference evidence="7 8" key="1">
    <citation type="submission" date="2016-10" db="EMBL/GenBank/DDBJ databases">
        <authorList>
            <person name="de Groot N.N."/>
        </authorList>
    </citation>
    <scope>NUCLEOTIDE SEQUENCE [LARGE SCALE GENOMIC DNA]</scope>
    <source>
        <strain evidence="7 8">CGMCC 1.7005</strain>
    </source>
</reference>
<keyword evidence="4 6" id="KW-1133">Transmembrane helix</keyword>
<dbReference type="STRING" id="477690.SAMN05216474_2287"/>
<feature type="transmembrane region" description="Helical" evidence="6">
    <location>
        <begin position="160"/>
        <end position="192"/>
    </location>
</feature>
<evidence type="ECO:0000256" key="2">
    <source>
        <dbReference type="ARBA" id="ARBA00022475"/>
    </source>
</evidence>
<keyword evidence="8" id="KW-1185">Reference proteome</keyword>
<feature type="transmembrane region" description="Helical" evidence="6">
    <location>
        <begin position="298"/>
        <end position="317"/>
    </location>
</feature>
<dbReference type="PANTHER" id="PTHR30250:SF28">
    <property type="entry name" value="POLYSACCHARIDE BIOSYNTHESIS PROTEIN"/>
    <property type="match status" value="1"/>
</dbReference>
<evidence type="ECO:0000256" key="5">
    <source>
        <dbReference type="ARBA" id="ARBA00023136"/>
    </source>
</evidence>
<accession>A0A1I7APB6</accession>
<feature type="transmembrane region" description="Helical" evidence="6">
    <location>
        <begin position="48"/>
        <end position="68"/>
    </location>
</feature>
<evidence type="ECO:0000313" key="7">
    <source>
        <dbReference type="EMBL" id="SFT76788.1"/>
    </source>
</evidence>
<name>A0A1I7APB6_9FLAO</name>
<dbReference type="PANTHER" id="PTHR30250">
    <property type="entry name" value="PST FAMILY PREDICTED COLANIC ACID TRANSPORTER"/>
    <property type="match status" value="1"/>
</dbReference>
<feature type="transmembrane region" description="Helical" evidence="6">
    <location>
        <begin position="89"/>
        <end position="108"/>
    </location>
</feature>
<dbReference type="InterPro" id="IPR050833">
    <property type="entry name" value="Poly_Biosynth_Transport"/>
</dbReference>
<dbReference type="Pfam" id="PF13440">
    <property type="entry name" value="Polysacc_synt_3"/>
    <property type="match status" value="1"/>
</dbReference>
<evidence type="ECO:0000256" key="4">
    <source>
        <dbReference type="ARBA" id="ARBA00022989"/>
    </source>
</evidence>
<proteinExistence type="predicted"/>
<evidence type="ECO:0000256" key="3">
    <source>
        <dbReference type="ARBA" id="ARBA00022692"/>
    </source>
</evidence>
<organism evidence="7 8">
    <name type="scientific">Lishizhenia tianjinensis</name>
    <dbReference type="NCBI Taxonomy" id="477690"/>
    <lineage>
        <taxon>Bacteria</taxon>
        <taxon>Pseudomonadati</taxon>
        <taxon>Bacteroidota</taxon>
        <taxon>Flavobacteriia</taxon>
        <taxon>Flavobacteriales</taxon>
        <taxon>Crocinitomicaceae</taxon>
        <taxon>Lishizhenia</taxon>
    </lineage>
</organism>
<feature type="transmembrane region" description="Helical" evidence="6">
    <location>
        <begin position="114"/>
        <end position="139"/>
    </location>
</feature>
<keyword evidence="2" id="KW-1003">Cell membrane</keyword>
<dbReference type="AlphaFoldDB" id="A0A1I7APB6"/>
<feature type="transmembrane region" description="Helical" evidence="6">
    <location>
        <begin position="12"/>
        <end position="36"/>
    </location>
</feature>